<protein>
    <submittedName>
        <fullName evidence="2">Uncharacterized protein</fullName>
    </submittedName>
</protein>
<comment type="caution">
    <text evidence="2">The sequence shown here is derived from an EMBL/GenBank/DDBJ whole genome shotgun (WGS) entry which is preliminary data.</text>
</comment>
<evidence type="ECO:0000256" key="1">
    <source>
        <dbReference type="SAM" id="MobiDB-lite"/>
    </source>
</evidence>
<reference evidence="2" key="1">
    <citation type="submission" date="2022-12" db="EMBL/GenBank/DDBJ databases">
        <title>New Phytohabitans aurantiacus sp. RD004123 nov., an actinomycete isolated from soil.</title>
        <authorList>
            <person name="Triningsih D.W."/>
            <person name="Harunari E."/>
            <person name="Igarashi Y."/>
        </authorList>
    </citation>
    <scope>NUCLEOTIDE SEQUENCE</scope>
    <source>
        <strain evidence="2">RD004123</strain>
    </source>
</reference>
<sequence>MAEYLQKTGIPTEADDEGAAAAEHERRRRRVDGSARRHKGSTASERLGLKIDRMMQQGRPIFVLLCGAHLPLLLNQCPYEVVKRSRMPPSTFVSLLYEAMSGANASPLIRRGLQANGEQPPCCWRPWSRRCFS</sequence>
<evidence type="ECO:0000313" key="2">
    <source>
        <dbReference type="EMBL" id="GLI01058.1"/>
    </source>
</evidence>
<proteinExistence type="predicted"/>
<accession>A0ABQ5R3D0</accession>
<feature type="compositionally biased region" description="Basic residues" evidence="1">
    <location>
        <begin position="26"/>
        <end position="40"/>
    </location>
</feature>
<dbReference type="EMBL" id="BSDI01000040">
    <property type="protein sequence ID" value="GLI01058.1"/>
    <property type="molecule type" value="Genomic_DNA"/>
</dbReference>
<name>A0ABQ5R3D0_9ACTN</name>
<organism evidence="2 3">
    <name type="scientific">Phytohabitans aurantiacus</name>
    <dbReference type="NCBI Taxonomy" id="3016789"/>
    <lineage>
        <taxon>Bacteria</taxon>
        <taxon>Bacillati</taxon>
        <taxon>Actinomycetota</taxon>
        <taxon>Actinomycetes</taxon>
        <taxon>Micromonosporales</taxon>
        <taxon>Micromonosporaceae</taxon>
    </lineage>
</organism>
<dbReference type="RefSeq" id="WP_281901764.1">
    <property type="nucleotide sequence ID" value="NZ_BSDI01000040.1"/>
</dbReference>
<evidence type="ECO:0000313" key="3">
    <source>
        <dbReference type="Proteomes" id="UP001144280"/>
    </source>
</evidence>
<gene>
    <name evidence="2" type="ORF">Pa4123_63340</name>
</gene>
<dbReference type="Proteomes" id="UP001144280">
    <property type="component" value="Unassembled WGS sequence"/>
</dbReference>
<keyword evidence="3" id="KW-1185">Reference proteome</keyword>
<feature type="region of interest" description="Disordered" evidence="1">
    <location>
        <begin position="1"/>
        <end position="44"/>
    </location>
</feature>